<proteinExistence type="predicted"/>
<accession>A0A0D7AS53</accession>
<organism evidence="2 3">
    <name type="scientific">Cylindrobasidium torrendii FP15055 ss-10</name>
    <dbReference type="NCBI Taxonomy" id="1314674"/>
    <lineage>
        <taxon>Eukaryota</taxon>
        <taxon>Fungi</taxon>
        <taxon>Dikarya</taxon>
        <taxon>Basidiomycota</taxon>
        <taxon>Agaricomycotina</taxon>
        <taxon>Agaricomycetes</taxon>
        <taxon>Agaricomycetidae</taxon>
        <taxon>Agaricales</taxon>
        <taxon>Marasmiineae</taxon>
        <taxon>Physalacriaceae</taxon>
        <taxon>Cylindrobasidium</taxon>
    </lineage>
</organism>
<protein>
    <submittedName>
        <fullName evidence="2">Uncharacterized protein</fullName>
    </submittedName>
</protein>
<gene>
    <name evidence="2" type="ORF">CYLTODRAFT_460557</name>
</gene>
<feature type="non-terminal residue" evidence="2">
    <location>
        <position position="356"/>
    </location>
</feature>
<dbReference type="AlphaFoldDB" id="A0A0D7AS53"/>
<reference evidence="2 3" key="1">
    <citation type="journal article" date="2015" name="Fungal Genet. Biol.">
        <title>Evolution of novel wood decay mechanisms in Agaricales revealed by the genome sequences of Fistulina hepatica and Cylindrobasidium torrendii.</title>
        <authorList>
            <person name="Floudas D."/>
            <person name="Held B.W."/>
            <person name="Riley R."/>
            <person name="Nagy L.G."/>
            <person name="Koehler G."/>
            <person name="Ransdell A.S."/>
            <person name="Younus H."/>
            <person name="Chow J."/>
            <person name="Chiniquy J."/>
            <person name="Lipzen A."/>
            <person name="Tritt A."/>
            <person name="Sun H."/>
            <person name="Haridas S."/>
            <person name="LaButti K."/>
            <person name="Ohm R.A."/>
            <person name="Kues U."/>
            <person name="Blanchette R.A."/>
            <person name="Grigoriev I.V."/>
            <person name="Minto R.E."/>
            <person name="Hibbett D.S."/>
        </authorList>
    </citation>
    <scope>NUCLEOTIDE SEQUENCE [LARGE SCALE GENOMIC DNA]</scope>
    <source>
        <strain evidence="2 3">FP15055 ss-10</strain>
    </source>
</reference>
<feature type="region of interest" description="Disordered" evidence="1">
    <location>
        <begin position="1"/>
        <end position="26"/>
    </location>
</feature>
<feature type="compositionally biased region" description="Basic and acidic residues" evidence="1">
    <location>
        <begin position="16"/>
        <end position="26"/>
    </location>
</feature>
<dbReference type="Proteomes" id="UP000054007">
    <property type="component" value="Unassembled WGS sequence"/>
</dbReference>
<keyword evidence="3" id="KW-1185">Reference proteome</keyword>
<name>A0A0D7AS53_9AGAR</name>
<dbReference type="EMBL" id="KN881386">
    <property type="protein sequence ID" value="KIY60664.1"/>
    <property type="molecule type" value="Genomic_DNA"/>
</dbReference>
<evidence type="ECO:0000313" key="2">
    <source>
        <dbReference type="EMBL" id="KIY60664.1"/>
    </source>
</evidence>
<evidence type="ECO:0000313" key="3">
    <source>
        <dbReference type="Proteomes" id="UP000054007"/>
    </source>
</evidence>
<sequence>MQRVSQQSQDEDSIDDSEKQVDPIPRSLRDLERRHALKTFNNASIISSLRWLFNATSHRSVKYIIQQSIGALPFPTSREEDRDMQKCFFDEKDLQLTEMINVDLTEAEIDANLRMLRSYVTVRLCRTPRSGEYWARDVNEAIVCLIADIPVLLNRQRVELEDCLEKAFSDPDEPPSLPVCAWQQLYVANKRNNRIFKFLQGVNIAIRMYDEIYAKVKYSLAADNAWEVILHTLLDHNGAEVSPLTTITPKAFLYRAGIIFDTFHFGPEKRWVYTDRDHELGAPTRFLLDMNQYFVITLGAESASKLDESHLEGLWWMIRALVIHTSYAKDRAICAAIHKTLKMIIDTEGPDEGLQL</sequence>
<evidence type="ECO:0000256" key="1">
    <source>
        <dbReference type="SAM" id="MobiDB-lite"/>
    </source>
</evidence>